<sequence length="237" mass="26099">MVKGRSLPSWASPATAGGSLHTKPNSAGGRIADMTMEAVATIRFGDDRTQDRGRDGNIGDYDEELKKAELLSGVAEFSLHVGRMEKPRRDQQNLAAELGDDADDDSQAVAPGDRPPLIQQATRASSAKCPSWDSMPNVSHQAGGIRISDRSLSRVAELPSWSDDIPVKKLREMMVRLHRLSESAVDAEAVLTRHWVREHATHWGTVCDIRRYDRHPWVRPPGPPTKSVNDLPVVRSS</sequence>
<dbReference type="RefSeq" id="XP_009533802.1">
    <property type="nucleotide sequence ID" value="XM_009535507.1"/>
</dbReference>
<dbReference type="InParanoid" id="G5A2A9"/>
<evidence type="ECO:0000313" key="2">
    <source>
        <dbReference type="EMBL" id="EGZ11057.1"/>
    </source>
</evidence>
<organism evidence="2 3">
    <name type="scientific">Phytophthora sojae (strain P6497)</name>
    <name type="common">Soybean stem and root rot agent</name>
    <name type="synonym">Phytophthora megasperma f. sp. glycines</name>
    <dbReference type="NCBI Taxonomy" id="1094619"/>
    <lineage>
        <taxon>Eukaryota</taxon>
        <taxon>Sar</taxon>
        <taxon>Stramenopiles</taxon>
        <taxon>Oomycota</taxon>
        <taxon>Peronosporomycetes</taxon>
        <taxon>Peronosporales</taxon>
        <taxon>Peronosporaceae</taxon>
        <taxon>Phytophthora</taxon>
    </lineage>
</organism>
<reference evidence="2 3" key="1">
    <citation type="journal article" date="2006" name="Science">
        <title>Phytophthora genome sequences uncover evolutionary origins and mechanisms of pathogenesis.</title>
        <authorList>
            <person name="Tyler B.M."/>
            <person name="Tripathy S."/>
            <person name="Zhang X."/>
            <person name="Dehal P."/>
            <person name="Jiang R.H."/>
            <person name="Aerts A."/>
            <person name="Arredondo F.D."/>
            <person name="Baxter L."/>
            <person name="Bensasson D."/>
            <person name="Beynon J.L."/>
            <person name="Chapman J."/>
            <person name="Damasceno C.M."/>
            <person name="Dorrance A.E."/>
            <person name="Dou D."/>
            <person name="Dickerman A.W."/>
            <person name="Dubchak I.L."/>
            <person name="Garbelotto M."/>
            <person name="Gijzen M."/>
            <person name="Gordon S.G."/>
            <person name="Govers F."/>
            <person name="Grunwald N.J."/>
            <person name="Huang W."/>
            <person name="Ivors K.L."/>
            <person name="Jones R.W."/>
            <person name="Kamoun S."/>
            <person name="Krampis K."/>
            <person name="Lamour K.H."/>
            <person name="Lee M.K."/>
            <person name="McDonald W.H."/>
            <person name="Medina M."/>
            <person name="Meijer H.J."/>
            <person name="Nordberg E.K."/>
            <person name="Maclean D.J."/>
            <person name="Ospina-Giraldo M.D."/>
            <person name="Morris P.F."/>
            <person name="Phuntumart V."/>
            <person name="Putnam N.H."/>
            <person name="Rash S."/>
            <person name="Rose J.K."/>
            <person name="Sakihama Y."/>
            <person name="Salamov A.A."/>
            <person name="Savidor A."/>
            <person name="Scheuring C.F."/>
            <person name="Smith B.M."/>
            <person name="Sobral B.W."/>
            <person name="Terry A."/>
            <person name="Torto-Alalibo T.A."/>
            <person name="Win J."/>
            <person name="Xu Z."/>
            <person name="Zhang H."/>
            <person name="Grigoriev I.V."/>
            <person name="Rokhsar D.S."/>
            <person name="Boore J.L."/>
        </authorList>
    </citation>
    <scope>NUCLEOTIDE SEQUENCE [LARGE SCALE GENOMIC DNA]</scope>
    <source>
        <strain evidence="2 3">P6497</strain>
    </source>
</reference>
<dbReference type="GeneID" id="20647449"/>
<evidence type="ECO:0000256" key="1">
    <source>
        <dbReference type="SAM" id="MobiDB-lite"/>
    </source>
</evidence>
<keyword evidence="3" id="KW-1185">Reference proteome</keyword>
<gene>
    <name evidence="2" type="ORF">PHYSODRAFT_337818</name>
</gene>
<feature type="region of interest" description="Disordered" evidence="1">
    <location>
        <begin position="1"/>
        <end position="33"/>
    </location>
</feature>
<protein>
    <submittedName>
        <fullName evidence="2">Uncharacterized protein</fullName>
    </submittedName>
</protein>
<dbReference type="Proteomes" id="UP000002640">
    <property type="component" value="Unassembled WGS sequence"/>
</dbReference>
<accession>G5A2A9</accession>
<feature type="region of interest" description="Disordered" evidence="1">
    <location>
        <begin position="217"/>
        <end position="237"/>
    </location>
</feature>
<proteinExistence type="predicted"/>
<dbReference type="EMBL" id="JH159158">
    <property type="protein sequence ID" value="EGZ11057.1"/>
    <property type="molecule type" value="Genomic_DNA"/>
</dbReference>
<dbReference type="AlphaFoldDB" id="G5A2A9"/>
<evidence type="ECO:0000313" key="3">
    <source>
        <dbReference type="Proteomes" id="UP000002640"/>
    </source>
</evidence>
<dbReference type="KEGG" id="psoj:PHYSODRAFT_337818"/>
<name>G5A2A9_PHYSP</name>